<dbReference type="InterPro" id="IPR026742">
    <property type="entry name" value="Centrosomal_kizuma"/>
</dbReference>
<feature type="compositionally biased region" description="Basic and acidic residues" evidence="10">
    <location>
        <begin position="656"/>
        <end position="676"/>
    </location>
</feature>
<protein>
    <recommendedName>
        <fullName evidence="4">Centrosomal protein kizuna</fullName>
    </recommendedName>
    <alternativeName>
        <fullName evidence="9">Polo-like kinase 1 substrate 1</fullName>
    </alternativeName>
</protein>
<evidence type="ECO:0000256" key="10">
    <source>
        <dbReference type="SAM" id="MobiDB-lite"/>
    </source>
</evidence>
<evidence type="ECO:0000256" key="9">
    <source>
        <dbReference type="ARBA" id="ARBA00031153"/>
    </source>
</evidence>
<evidence type="ECO:0000256" key="3">
    <source>
        <dbReference type="ARBA" id="ARBA00010767"/>
    </source>
</evidence>
<evidence type="ECO:0000313" key="11">
    <source>
        <dbReference type="EMBL" id="KAG9268605.1"/>
    </source>
</evidence>
<feature type="region of interest" description="Disordered" evidence="10">
    <location>
        <begin position="197"/>
        <end position="233"/>
    </location>
</feature>
<feature type="compositionally biased region" description="Polar residues" evidence="10">
    <location>
        <begin position="341"/>
        <end position="353"/>
    </location>
</feature>
<feature type="region of interest" description="Disordered" evidence="10">
    <location>
        <begin position="634"/>
        <end position="679"/>
    </location>
</feature>
<organism evidence="11 12">
    <name type="scientific">Astyanax mexicanus</name>
    <name type="common">Blind cave fish</name>
    <name type="synonym">Astyanax fasciatus mexicanus</name>
    <dbReference type="NCBI Taxonomy" id="7994"/>
    <lineage>
        <taxon>Eukaryota</taxon>
        <taxon>Metazoa</taxon>
        <taxon>Chordata</taxon>
        <taxon>Craniata</taxon>
        <taxon>Vertebrata</taxon>
        <taxon>Euteleostomi</taxon>
        <taxon>Actinopterygii</taxon>
        <taxon>Neopterygii</taxon>
        <taxon>Teleostei</taxon>
        <taxon>Ostariophysi</taxon>
        <taxon>Characiformes</taxon>
        <taxon>Characoidei</taxon>
        <taxon>Acestrorhamphidae</taxon>
        <taxon>Acestrorhamphinae</taxon>
        <taxon>Astyanax</taxon>
    </lineage>
</organism>
<dbReference type="OrthoDB" id="8015657at2759"/>
<dbReference type="Proteomes" id="UP000752171">
    <property type="component" value="Unassembled WGS sequence"/>
</dbReference>
<feature type="region of interest" description="Disordered" evidence="10">
    <location>
        <begin position="249"/>
        <end position="394"/>
    </location>
</feature>
<evidence type="ECO:0000313" key="12">
    <source>
        <dbReference type="Proteomes" id="UP000752171"/>
    </source>
</evidence>
<feature type="compositionally biased region" description="Polar residues" evidence="10">
    <location>
        <begin position="265"/>
        <end position="285"/>
    </location>
</feature>
<accession>A0A8T2LFC1</accession>
<reference evidence="11 12" key="1">
    <citation type="submission" date="2021-07" db="EMBL/GenBank/DDBJ databases">
        <authorList>
            <person name="Imarazene B."/>
            <person name="Zahm M."/>
            <person name="Klopp C."/>
            <person name="Cabau C."/>
            <person name="Beille S."/>
            <person name="Jouanno E."/>
            <person name="Castinel A."/>
            <person name="Lluch J."/>
            <person name="Gil L."/>
            <person name="Kuchtly C."/>
            <person name="Lopez Roques C."/>
            <person name="Donnadieu C."/>
            <person name="Parrinello H."/>
            <person name="Journot L."/>
            <person name="Du K."/>
            <person name="Schartl M."/>
            <person name="Retaux S."/>
            <person name="Guiguen Y."/>
        </authorList>
    </citation>
    <scope>NUCLEOTIDE SEQUENCE [LARGE SCALE GENOMIC DNA]</scope>
    <source>
        <strain evidence="11">Pach_M1</strain>
        <tissue evidence="11">Testis</tissue>
    </source>
</reference>
<sequence>MAFCSAEYFDTVGSIQKGIHEREKRRHELEEQLFTYTRSEDRLAKLKCAKMRYYHKELCKREQQAKARNLELLRNVESLVSNAKEFSIDYTLLHHLKMDCRNHITRLVEEQRKTASKQELEAHKEQNKFPEHNIGQSSQPAVIFTGRQTLKGTLVEEGVRSAHSSSLTALIPNHPSASSPQSGPLMDARISKASGSAALSDDILNSDDFPDSADVASERRPPPPDCGFFRGAGEEYWPEQPALPHTTLKASGVSSHHRNVKRAESTASLQHCPSQNPSPDTTYTRDPSRHSDSGGQAEGDAEGAKEQAVSAEKQPDVLDQDQSRSPSISSSDVDISPESSLNTASEVSVSLSDSLHEQHRSGERAPVLEKSTTPSQHSEEPKDGVDFGGTLSSKPEHSLSMEDFFYLLDSIEERLPAKDAKLYCSSRVSEQKLRDVIRLCSRRGAVKGEELSVCGAVVLQQLPRLSWNTPQGCLLSSDLVSTHWATAVDAAKIRLCLSADSAALWERWLTHALKLLQHEVLPLDSIMQLFTPLLVHNNASYTDKAEVLLKRLLTHAAETHLLLESEESSCSSLPSLLNDSVEIKPARPSKKSYDTTATQGVQSGEEDSADQSPVESIPIRETKAYQLLKQSVTQEKQWRNTQEEDSSDLEPSGISDTKKPKSGEKLLQDVRKDPKSKAQAYSAVQSKAFWGDSDDTNSEIELALRPRSHNASNDDFDDFYN</sequence>
<evidence type="ECO:0000256" key="1">
    <source>
        <dbReference type="ARBA" id="ARBA00004120"/>
    </source>
</evidence>
<dbReference type="GO" id="GO:0005813">
    <property type="term" value="C:centrosome"/>
    <property type="evidence" value="ECO:0007669"/>
    <property type="project" value="UniProtKB-SubCell"/>
</dbReference>
<gene>
    <name evidence="11" type="primary">KIZ</name>
    <name evidence="11" type="ORF">AMEX_G17595</name>
</gene>
<evidence type="ECO:0000256" key="7">
    <source>
        <dbReference type="ARBA" id="ARBA00023273"/>
    </source>
</evidence>
<evidence type="ECO:0000256" key="8">
    <source>
        <dbReference type="ARBA" id="ARBA00024919"/>
    </source>
</evidence>
<comment type="caution">
    <text evidence="11">The sequence shown here is derived from an EMBL/GenBank/DDBJ whole genome shotgun (WGS) entry which is preliminary data.</text>
</comment>
<keyword evidence="7" id="KW-0966">Cell projection</keyword>
<keyword evidence="5" id="KW-0963">Cytoplasm</keyword>
<comment type="subcellular location">
    <subcellularLocation>
        <location evidence="1">Cytoplasm</location>
        <location evidence="1">Cytoskeleton</location>
        <location evidence="1">Cilium basal body</location>
    </subcellularLocation>
    <subcellularLocation>
        <location evidence="2">Cytoplasm</location>
        <location evidence="2">Cytoskeleton</location>
        <location evidence="2">Microtubule organizing center</location>
        <location evidence="2">Centrosome</location>
    </subcellularLocation>
</comment>
<feature type="compositionally biased region" description="Low complexity" evidence="10">
    <location>
        <begin position="323"/>
        <end position="340"/>
    </location>
</feature>
<dbReference type="GO" id="GO:0007051">
    <property type="term" value="P:spindle organization"/>
    <property type="evidence" value="ECO:0007669"/>
    <property type="project" value="InterPro"/>
</dbReference>
<evidence type="ECO:0000256" key="4">
    <source>
        <dbReference type="ARBA" id="ARBA00013872"/>
    </source>
</evidence>
<keyword evidence="6" id="KW-0206">Cytoskeleton</keyword>
<dbReference type="PANTHER" id="PTHR16299">
    <property type="entry name" value="CENTROSOMAL PROTEIN KIZUNA"/>
    <property type="match status" value="1"/>
</dbReference>
<dbReference type="EMBL" id="JAICCE010000014">
    <property type="protein sequence ID" value="KAG9268605.1"/>
    <property type="molecule type" value="Genomic_DNA"/>
</dbReference>
<comment type="function">
    <text evidence="8">Centrosomal protein required for establishing a robust mitotic centrosome architecture that can endure the forces that converge on the centrosomes during spindle formation. Required for stabilizing the expanded pericentriolar material around the centriole.</text>
</comment>
<comment type="similarity">
    <text evidence="3">Belongs to the kizuna family.</text>
</comment>
<feature type="compositionally biased region" description="Basic and acidic residues" evidence="10">
    <location>
        <begin position="354"/>
        <end position="367"/>
    </location>
</feature>
<evidence type="ECO:0000256" key="6">
    <source>
        <dbReference type="ARBA" id="ARBA00023212"/>
    </source>
</evidence>
<evidence type="ECO:0000256" key="5">
    <source>
        <dbReference type="ARBA" id="ARBA00022490"/>
    </source>
</evidence>
<dbReference type="PANTHER" id="PTHR16299:SF2">
    <property type="entry name" value="CENTROSOMAL PROTEIN KIZUNA"/>
    <property type="match status" value="1"/>
</dbReference>
<dbReference type="AlphaFoldDB" id="A0A8T2LFC1"/>
<proteinExistence type="inferred from homology"/>
<name>A0A8T2LFC1_ASTMX</name>
<feature type="region of interest" description="Disordered" evidence="10">
    <location>
        <begin position="586"/>
        <end position="616"/>
    </location>
</feature>
<evidence type="ECO:0000256" key="2">
    <source>
        <dbReference type="ARBA" id="ARBA00004300"/>
    </source>
</evidence>